<feature type="region of interest" description="Disordered" evidence="1">
    <location>
        <begin position="60"/>
        <end position="89"/>
    </location>
</feature>
<feature type="region of interest" description="Disordered" evidence="1">
    <location>
        <begin position="1"/>
        <end position="40"/>
    </location>
</feature>
<sequence>MDQSSISPIRTSRTPKPQSISDIVSRSHIIKTKKQDSRAKQIHQIRLEIQSNKEFIKQQKEQDLKAARDKVQAIKGKKPSHMKNSSSSTNIKTQVLCKNNLKTHLAWINEVERKIRMMDEQENKLIDQINKVCNIQLKTQRGEKKCLTPRPNNSIY</sequence>
<reference evidence="2 3" key="1">
    <citation type="submission" date="2016-11" db="EMBL/GenBank/DDBJ databases">
        <title>The macronuclear genome of Stentor coeruleus: a giant cell with tiny introns.</title>
        <authorList>
            <person name="Slabodnick M."/>
            <person name="Ruby J.G."/>
            <person name="Reiff S.B."/>
            <person name="Swart E.C."/>
            <person name="Gosai S."/>
            <person name="Prabakaran S."/>
            <person name="Witkowska E."/>
            <person name="Larue G.E."/>
            <person name="Fisher S."/>
            <person name="Freeman R.M."/>
            <person name="Gunawardena J."/>
            <person name="Chu W."/>
            <person name="Stover N.A."/>
            <person name="Gregory B.D."/>
            <person name="Nowacki M."/>
            <person name="Derisi J."/>
            <person name="Roy S.W."/>
            <person name="Marshall W.F."/>
            <person name="Sood P."/>
        </authorList>
    </citation>
    <scope>NUCLEOTIDE SEQUENCE [LARGE SCALE GENOMIC DNA]</scope>
    <source>
        <strain evidence="2">WM001</strain>
    </source>
</reference>
<dbReference type="Proteomes" id="UP000187209">
    <property type="component" value="Unassembled WGS sequence"/>
</dbReference>
<organism evidence="2 3">
    <name type="scientific">Stentor coeruleus</name>
    <dbReference type="NCBI Taxonomy" id="5963"/>
    <lineage>
        <taxon>Eukaryota</taxon>
        <taxon>Sar</taxon>
        <taxon>Alveolata</taxon>
        <taxon>Ciliophora</taxon>
        <taxon>Postciliodesmatophora</taxon>
        <taxon>Heterotrichea</taxon>
        <taxon>Heterotrichida</taxon>
        <taxon>Stentoridae</taxon>
        <taxon>Stentor</taxon>
    </lineage>
</organism>
<feature type="compositionally biased region" description="Polar residues" evidence="1">
    <location>
        <begin position="1"/>
        <end position="24"/>
    </location>
</feature>
<proteinExistence type="predicted"/>
<gene>
    <name evidence="2" type="ORF">SteCoe_3301</name>
</gene>
<evidence type="ECO:0000256" key="1">
    <source>
        <dbReference type="SAM" id="MobiDB-lite"/>
    </source>
</evidence>
<dbReference type="EMBL" id="MPUH01000038">
    <property type="protein sequence ID" value="OMJ93733.1"/>
    <property type="molecule type" value="Genomic_DNA"/>
</dbReference>
<evidence type="ECO:0000313" key="3">
    <source>
        <dbReference type="Proteomes" id="UP000187209"/>
    </source>
</evidence>
<name>A0A1R2CXN3_9CILI</name>
<comment type="caution">
    <text evidence="2">The sequence shown here is derived from an EMBL/GenBank/DDBJ whole genome shotgun (WGS) entry which is preliminary data.</text>
</comment>
<dbReference type="AlphaFoldDB" id="A0A1R2CXN3"/>
<keyword evidence="3" id="KW-1185">Reference proteome</keyword>
<protein>
    <submittedName>
        <fullName evidence="2">Uncharacterized protein</fullName>
    </submittedName>
</protein>
<feature type="compositionally biased region" description="Basic and acidic residues" evidence="1">
    <location>
        <begin position="60"/>
        <end position="72"/>
    </location>
</feature>
<evidence type="ECO:0000313" key="2">
    <source>
        <dbReference type="EMBL" id="OMJ93733.1"/>
    </source>
</evidence>
<accession>A0A1R2CXN3</accession>